<gene>
    <name evidence="1" type="ORF">SAMN05421850_108175</name>
</gene>
<dbReference type="Proteomes" id="UP000199340">
    <property type="component" value="Unassembled WGS sequence"/>
</dbReference>
<evidence type="ECO:0000313" key="2">
    <source>
        <dbReference type="Proteomes" id="UP000199340"/>
    </source>
</evidence>
<accession>A0A1G8R0N1</accession>
<proteinExistence type="predicted"/>
<name>A0A1G8R0N1_9RHOB</name>
<dbReference type="SUPFAM" id="SSF52540">
    <property type="entry name" value="P-loop containing nucleoside triphosphate hydrolases"/>
    <property type="match status" value="1"/>
</dbReference>
<dbReference type="InterPro" id="IPR027417">
    <property type="entry name" value="P-loop_NTPase"/>
</dbReference>
<reference evidence="1 2" key="1">
    <citation type="submission" date="2016-10" db="EMBL/GenBank/DDBJ databases">
        <authorList>
            <person name="de Groot N.N."/>
        </authorList>
    </citation>
    <scope>NUCLEOTIDE SEQUENCE [LARGE SCALE GENOMIC DNA]</scope>
    <source>
        <strain evidence="1 2">DSM 28010</strain>
    </source>
</reference>
<evidence type="ECO:0008006" key="3">
    <source>
        <dbReference type="Google" id="ProtNLM"/>
    </source>
</evidence>
<dbReference type="OrthoDB" id="7866425at2"/>
<organism evidence="1 2">
    <name type="scientific">Lutimaribacter saemankumensis</name>
    <dbReference type="NCBI Taxonomy" id="490829"/>
    <lineage>
        <taxon>Bacteria</taxon>
        <taxon>Pseudomonadati</taxon>
        <taxon>Pseudomonadota</taxon>
        <taxon>Alphaproteobacteria</taxon>
        <taxon>Rhodobacterales</taxon>
        <taxon>Roseobacteraceae</taxon>
        <taxon>Lutimaribacter</taxon>
    </lineage>
</organism>
<keyword evidence="2" id="KW-1185">Reference proteome</keyword>
<dbReference type="EMBL" id="FNEB01000008">
    <property type="protein sequence ID" value="SDJ10498.1"/>
    <property type="molecule type" value="Genomic_DNA"/>
</dbReference>
<dbReference type="RefSeq" id="WP_090029561.1">
    <property type="nucleotide sequence ID" value="NZ_FNEB01000008.1"/>
</dbReference>
<evidence type="ECO:0000313" key="1">
    <source>
        <dbReference type="EMBL" id="SDJ10498.1"/>
    </source>
</evidence>
<dbReference type="AlphaFoldDB" id="A0A1G8R0N1"/>
<protein>
    <recommendedName>
        <fullName evidence="3">Sulfotransferase family protein</fullName>
    </recommendedName>
</protein>
<sequence>MLVVHIGMGKTASTTLQKRVFPTLAQLEPEITVNDPDVVQLCRKQHFLHLSDEERDFLRGRVRAADKALLSMEGLVNTDPRNWERAANANLDLFGRNAVIVITVREPLSYLTSIYQQKIHEGHVRPPEEFFLSSVDYDRMQVPKSDWLLEFFDLGAFNFERLHQLYKERFNTVWFVPMSRIREFEFLRAPFDLSDPTVKALQAAFEDAPRENVAYSDLAMRFTFARERLLRACGARTIGFNERMFEGFLKEQKGMVLPSPDHRRFHELGMGAKAVRITKKISTPILSWRRLMQGGVNRFLPYRKYRLPELTALDAELLEQNRQYLARFETKAR</sequence>